<evidence type="ECO:0000313" key="5">
    <source>
        <dbReference type="EMBL" id="RHZ39649.1"/>
    </source>
</evidence>
<evidence type="ECO:0000256" key="1">
    <source>
        <dbReference type="SAM" id="MobiDB-lite"/>
    </source>
</evidence>
<dbReference type="EMBL" id="QUTF01007407">
    <property type="protein sequence ID" value="RHZ39649.1"/>
    <property type="molecule type" value="Genomic_DNA"/>
</dbReference>
<name>A0A396ZXH6_APHAT</name>
<dbReference type="EMBL" id="QUSZ01009735">
    <property type="protein sequence ID" value="RHX98793.1"/>
    <property type="molecule type" value="Genomic_DNA"/>
</dbReference>
<evidence type="ECO:0000313" key="8">
    <source>
        <dbReference type="Proteomes" id="UP000266239"/>
    </source>
</evidence>
<dbReference type="NCBIfam" id="TIGR01589">
    <property type="entry name" value="A_thal_3526"/>
    <property type="match status" value="1"/>
</dbReference>
<dbReference type="Pfam" id="PF09713">
    <property type="entry name" value="A_thal_3526"/>
    <property type="match status" value="1"/>
</dbReference>
<gene>
    <name evidence="3" type="ORF">DYB25_011522</name>
    <name evidence="5" type="ORF">DYB26_011845</name>
    <name evidence="6" type="ORF">DYB28_000644</name>
    <name evidence="4" type="ORF">DYB30_011839</name>
    <name evidence="2" type="ORF">DYB36_010568</name>
</gene>
<dbReference type="Proteomes" id="UP000266239">
    <property type="component" value="Unassembled WGS sequence"/>
</dbReference>
<dbReference type="InterPro" id="IPR006476">
    <property type="entry name" value="CHP01589_pln"/>
</dbReference>
<dbReference type="AlphaFoldDB" id="A0A396ZXH6"/>
<dbReference type="PANTHER" id="PTHR31871">
    <property type="entry name" value="OS02G0137100 PROTEIN"/>
    <property type="match status" value="1"/>
</dbReference>
<evidence type="ECO:0000313" key="6">
    <source>
        <dbReference type="EMBL" id="RLO11536.1"/>
    </source>
</evidence>
<reference evidence="6 10" key="1">
    <citation type="journal article" date="2018" name="J. Invertebr. Pathol.">
        <title>New genotyping method for the causative agent of crayfish plague (Aphanomyces astaci) based on whole genome data.</title>
        <authorList>
            <person name="Minardi D."/>
            <person name="Studholme D.J."/>
            <person name="van der Giezen M."/>
            <person name="Pretto T."/>
            <person name="Oidtmann B."/>
        </authorList>
    </citation>
    <scope>NUCLEOTIDE SEQUENCE [LARGE SCALE GENOMIC DNA]</scope>
    <source>
        <strain evidence="6 10">KB13</strain>
    </source>
</reference>
<feature type="compositionally biased region" description="Low complexity" evidence="1">
    <location>
        <begin position="34"/>
        <end position="46"/>
    </location>
</feature>
<accession>A0A396ZXH6</accession>
<dbReference type="Proteomes" id="UP000286510">
    <property type="component" value="Unassembled WGS sequence"/>
</dbReference>
<evidence type="ECO:0000313" key="7">
    <source>
        <dbReference type="Proteomes" id="UP000265427"/>
    </source>
</evidence>
<dbReference type="Proteomes" id="UP000275652">
    <property type="component" value="Unassembled WGS sequence"/>
</dbReference>
<reference evidence="7 8" key="2">
    <citation type="submission" date="2018-08" db="EMBL/GenBank/DDBJ databases">
        <title>Aphanomyces genome sequencing and annotation.</title>
        <authorList>
            <person name="Minardi D."/>
            <person name="Oidtmann B."/>
            <person name="Van Der Giezen M."/>
            <person name="Studholme D.J."/>
        </authorList>
    </citation>
    <scope>NUCLEOTIDE SEQUENCE [LARGE SCALE GENOMIC DNA]</scope>
    <source>
        <strain evidence="4 9">D2</strain>
        <strain evidence="5 11">FDL457</strain>
        <strain evidence="2 7">Kv</strain>
        <strain evidence="3 8">Yx</strain>
    </source>
</reference>
<evidence type="ECO:0000313" key="11">
    <source>
        <dbReference type="Proteomes" id="UP000286510"/>
    </source>
</evidence>
<evidence type="ECO:0000313" key="9">
    <source>
        <dbReference type="Proteomes" id="UP000266643"/>
    </source>
</evidence>
<organism evidence="2 7">
    <name type="scientific">Aphanomyces astaci</name>
    <name type="common">Crayfish plague agent</name>
    <dbReference type="NCBI Taxonomy" id="112090"/>
    <lineage>
        <taxon>Eukaryota</taxon>
        <taxon>Sar</taxon>
        <taxon>Stramenopiles</taxon>
        <taxon>Oomycota</taxon>
        <taxon>Saprolegniomycetes</taxon>
        <taxon>Saprolegniales</taxon>
        <taxon>Verrucalvaceae</taxon>
        <taxon>Aphanomyces</taxon>
    </lineage>
</organism>
<sequence>MLVVRTKVSFRGIPFCDRRPMADTTAIAHPTAHGGNPPSNNNNDDSALSWNEILRVQNLIERCLQQSMSQAQANVDPHFTCTVWQKLEEQNPSFFEAYTLHLTLKEQILTFNYLVSQQRQSMASDPSPTEQHLPQASSFPSNNHAQNSSFRGASHMAPLLSPIKTDLDTCAFFT</sequence>
<dbReference type="VEuPathDB" id="FungiDB:H257_14615"/>
<comment type="caution">
    <text evidence="2">The sequence shown here is derived from an EMBL/GenBank/DDBJ whole genome shotgun (WGS) entry which is preliminary data.</text>
</comment>
<evidence type="ECO:0000313" key="10">
    <source>
        <dbReference type="Proteomes" id="UP000275652"/>
    </source>
</evidence>
<dbReference type="Proteomes" id="UP000266643">
    <property type="component" value="Unassembled WGS sequence"/>
</dbReference>
<feature type="region of interest" description="Disordered" evidence="1">
    <location>
        <begin position="27"/>
        <end position="46"/>
    </location>
</feature>
<proteinExistence type="predicted"/>
<feature type="region of interest" description="Disordered" evidence="1">
    <location>
        <begin position="120"/>
        <end position="150"/>
    </location>
</feature>
<evidence type="ECO:0000313" key="2">
    <source>
        <dbReference type="EMBL" id="RHX98793.1"/>
    </source>
</evidence>
<dbReference type="PANTHER" id="PTHR31871:SF1">
    <property type="entry name" value="HISTIDINE-TRNA LIGASE"/>
    <property type="match status" value="1"/>
</dbReference>
<protein>
    <submittedName>
        <fullName evidence="2">Uncharacterized protein</fullName>
    </submittedName>
</protein>
<dbReference type="EMBL" id="QUTI01015656">
    <property type="protein sequence ID" value="RLO11536.1"/>
    <property type="molecule type" value="Genomic_DNA"/>
</dbReference>
<dbReference type="EMBL" id="QUTD01011548">
    <property type="protein sequence ID" value="RHY39739.1"/>
    <property type="molecule type" value="Genomic_DNA"/>
</dbReference>
<dbReference type="Proteomes" id="UP000265427">
    <property type="component" value="Unassembled WGS sequence"/>
</dbReference>
<evidence type="ECO:0000313" key="4">
    <source>
        <dbReference type="EMBL" id="RHY39739.1"/>
    </source>
</evidence>
<evidence type="ECO:0000313" key="3">
    <source>
        <dbReference type="EMBL" id="RHX99294.1"/>
    </source>
</evidence>
<dbReference type="EMBL" id="QUTA01010721">
    <property type="protein sequence ID" value="RHX99294.1"/>
    <property type="molecule type" value="Genomic_DNA"/>
</dbReference>